<gene>
    <name evidence="2" type="ORF">FOTG_17654</name>
</gene>
<evidence type="ECO:0000313" key="2">
    <source>
        <dbReference type="EMBL" id="EXM13918.1"/>
    </source>
</evidence>
<feature type="compositionally biased region" description="Acidic residues" evidence="1">
    <location>
        <begin position="251"/>
        <end position="307"/>
    </location>
</feature>
<sequence>MQTWASGPGRQYWIIEHIGGEEVQNHLRLVCERELQLKLPGLPLNPPGPAYPESSKLTFAEKGPWLERTGWEDTYQGIDRTMLSKLIEMPRRKAGHSARIHLPYRRSDAKSGELRSADDEHKIAMILDLFDKAMDRCEETAKKTSRGLLCWLRSNRPLACYPKPFTFVNYDSTTKKYRILFKRCLALVIRAYRMDPIERTKLLRARLIRKQVRYLDLIWSHVYWDEMDGAVSTQKRAGEPCATKKVYDKTIEEEEEDEYQDEDLDTLAEGAWNDEDTDIETTDGEDDMNDDDCGAFSDEEDYEDSNEAGESTKTSNDSAGHLYFAAAEAEEDNASVQAGPYEELLQYVFGLSMSLCTQPLIDGQPSSTILIFACGIFGFSPGLNTFLPARSYTSYLSGLIYIQRLIFLEYALPLRDYPTLGITRRPRTRQLERLEVTRKAYMVSGAQSAFEEMMSLRNYGRVMAQSDPPTFLLRWSDDARTVFYGDTLQVTMSDFRRLPRYFIDEAESLCDDMMFGWKPTIDLSKPKDDMTDMSRGFSFVQHPDNQLQAAYLELLDKACTMRRHGLYRNGSWDRKAVYAYIKKDDSLRAFFAGSLQTATGQVVRCKELFVGVSRLTMLEESEMQHMACLSMIIPPTDCNMWLDIMPQYVPGDH</sequence>
<name>X0KK76_FUSOX</name>
<feature type="region of interest" description="Disordered" evidence="1">
    <location>
        <begin position="251"/>
        <end position="317"/>
    </location>
</feature>
<reference evidence="2" key="1">
    <citation type="submission" date="2011-11" db="EMBL/GenBank/DDBJ databases">
        <title>The Genome Sequence of Fusarium oxysporum Cotton.</title>
        <authorList>
            <consortium name="The Broad Institute Genome Sequencing Platform"/>
            <person name="Ma L.-J."/>
            <person name="Gale L.R."/>
            <person name="Schwartz D.C."/>
            <person name="Zhou S."/>
            <person name="Corby-Kistler H."/>
            <person name="Young S.K."/>
            <person name="Zeng Q."/>
            <person name="Gargeya S."/>
            <person name="Fitzgerald M."/>
            <person name="Haas B."/>
            <person name="Abouelleil A."/>
            <person name="Alvarado L."/>
            <person name="Arachchi H.M."/>
            <person name="Berlin A."/>
            <person name="Brown A."/>
            <person name="Chapman S.B."/>
            <person name="Chen Z."/>
            <person name="Dunbar C."/>
            <person name="Freedman E."/>
            <person name="Gearin G."/>
            <person name="Goldberg J."/>
            <person name="Griggs A."/>
            <person name="Gujja S."/>
            <person name="Heiman D."/>
            <person name="Howarth C."/>
            <person name="Larson L."/>
            <person name="Lui A."/>
            <person name="MacDonald P.J.P."/>
            <person name="Montmayeur A."/>
            <person name="Murphy C."/>
            <person name="Neiman D."/>
            <person name="Pearson M."/>
            <person name="Priest M."/>
            <person name="Roberts A."/>
            <person name="Saif S."/>
            <person name="Shea T."/>
            <person name="Shenoy N."/>
            <person name="Sisk P."/>
            <person name="Stolte C."/>
            <person name="Sykes S."/>
            <person name="Wortman J."/>
            <person name="Nusbaum C."/>
            <person name="Birren B."/>
        </authorList>
    </citation>
    <scope>NUCLEOTIDE SEQUENCE [LARGE SCALE GENOMIC DNA]</scope>
    <source>
        <strain evidence="2">25433</strain>
    </source>
</reference>
<dbReference type="OrthoDB" id="4982631at2759"/>
<evidence type="ECO:0000256" key="1">
    <source>
        <dbReference type="SAM" id="MobiDB-lite"/>
    </source>
</evidence>
<organism evidence="2">
    <name type="scientific">Fusarium oxysporum f. sp. vasinfectum 25433</name>
    <dbReference type="NCBI Taxonomy" id="1089449"/>
    <lineage>
        <taxon>Eukaryota</taxon>
        <taxon>Fungi</taxon>
        <taxon>Dikarya</taxon>
        <taxon>Ascomycota</taxon>
        <taxon>Pezizomycotina</taxon>
        <taxon>Sordariomycetes</taxon>
        <taxon>Hypocreomycetidae</taxon>
        <taxon>Hypocreales</taxon>
        <taxon>Nectriaceae</taxon>
        <taxon>Fusarium</taxon>
        <taxon>Fusarium oxysporum species complex</taxon>
    </lineage>
</organism>
<dbReference type="EMBL" id="JH658099">
    <property type="protein sequence ID" value="EXM13918.1"/>
    <property type="molecule type" value="Genomic_DNA"/>
</dbReference>
<accession>X0KK76</accession>
<protein>
    <submittedName>
        <fullName evidence="2">Uncharacterized protein</fullName>
    </submittedName>
</protein>
<feature type="compositionally biased region" description="Polar residues" evidence="1">
    <location>
        <begin position="308"/>
        <end position="317"/>
    </location>
</feature>
<dbReference type="AlphaFoldDB" id="X0KK76"/>
<dbReference type="Proteomes" id="UP000030701">
    <property type="component" value="Unassembled WGS sequence"/>
</dbReference>
<dbReference type="HOGENOM" id="CLU_003093_4_0_1"/>
<reference evidence="2" key="2">
    <citation type="submission" date="2012-05" db="EMBL/GenBank/DDBJ databases">
        <title>The Genome Annotation of Fusarium oxysporum Cotton.</title>
        <authorList>
            <consortium name="The Broad Institute Genomics Platform"/>
            <person name="Ma L.-J."/>
            <person name="Corby-Kistler H."/>
            <person name="Broz K."/>
            <person name="Gale L.R."/>
            <person name="Jonkers W."/>
            <person name="O'Donnell K."/>
            <person name="Ploetz R."/>
            <person name="Steinberg C."/>
            <person name="Schwartz D.C."/>
            <person name="VanEtten H."/>
            <person name="Zhou S."/>
            <person name="Young S.K."/>
            <person name="Zeng Q."/>
            <person name="Gargeya S."/>
            <person name="Fitzgerald M."/>
            <person name="Abouelleil A."/>
            <person name="Alvarado L."/>
            <person name="Chapman S.B."/>
            <person name="Gainer-Dewar J."/>
            <person name="Goldberg J."/>
            <person name="Griggs A."/>
            <person name="Gujja S."/>
            <person name="Hansen M."/>
            <person name="Howarth C."/>
            <person name="Imamovic A."/>
            <person name="Ireland A."/>
            <person name="Larimer J."/>
            <person name="McCowan C."/>
            <person name="Murphy C."/>
            <person name="Pearson M."/>
            <person name="Poon T.W."/>
            <person name="Priest M."/>
            <person name="Roberts A."/>
            <person name="Saif S."/>
            <person name="Shea T."/>
            <person name="Sykes S."/>
            <person name="Wortman J."/>
            <person name="Nusbaum C."/>
            <person name="Birren B."/>
        </authorList>
    </citation>
    <scope>NUCLEOTIDE SEQUENCE</scope>
    <source>
        <strain evidence="2">25433</strain>
    </source>
</reference>
<proteinExistence type="predicted"/>